<dbReference type="InterPro" id="IPR023214">
    <property type="entry name" value="HAD_sf"/>
</dbReference>
<dbReference type="EMBL" id="JABZRA010000088">
    <property type="protein sequence ID" value="MBF1273076.1"/>
    <property type="molecule type" value="Genomic_DNA"/>
</dbReference>
<comment type="caution">
    <text evidence="9">The sequence shown here is derived from an EMBL/GenBank/DDBJ whole genome shotgun (WGS) entry which is preliminary data.</text>
</comment>
<evidence type="ECO:0000256" key="4">
    <source>
        <dbReference type="ARBA" id="ARBA00022723"/>
    </source>
</evidence>
<dbReference type="GO" id="GO:0016791">
    <property type="term" value="F:phosphatase activity"/>
    <property type="evidence" value="ECO:0007669"/>
    <property type="project" value="InterPro"/>
</dbReference>
<dbReference type="SUPFAM" id="SSF56784">
    <property type="entry name" value="HAD-like"/>
    <property type="match status" value="2"/>
</dbReference>
<feature type="compositionally biased region" description="Basic and acidic residues" evidence="8">
    <location>
        <begin position="1"/>
        <end position="21"/>
    </location>
</feature>
<keyword evidence="6" id="KW-0119">Carbohydrate metabolism</keyword>
<dbReference type="NCBIfam" id="TIGR01656">
    <property type="entry name" value="Histidinol-ppas"/>
    <property type="match status" value="1"/>
</dbReference>
<evidence type="ECO:0000256" key="1">
    <source>
        <dbReference type="ARBA" id="ARBA00004496"/>
    </source>
</evidence>
<reference evidence="9" key="1">
    <citation type="submission" date="2020-04" db="EMBL/GenBank/DDBJ databases">
        <title>Deep metagenomics examines the oral microbiome during advanced dental caries in children, revealing novel taxa and co-occurrences with host molecules.</title>
        <authorList>
            <person name="Baker J.L."/>
            <person name="Morton J.T."/>
            <person name="Dinis M."/>
            <person name="Alvarez R."/>
            <person name="Tran N.C."/>
            <person name="Knight R."/>
            <person name="Edlund A."/>
        </authorList>
    </citation>
    <scope>NUCLEOTIDE SEQUENCE</scope>
    <source>
        <strain evidence="9">JCVI_38_bin.19</strain>
    </source>
</reference>
<feature type="region of interest" description="Disordered" evidence="8">
    <location>
        <begin position="1"/>
        <end position="24"/>
    </location>
</feature>
<evidence type="ECO:0000256" key="7">
    <source>
        <dbReference type="ARBA" id="ARBA00031828"/>
    </source>
</evidence>
<comment type="similarity">
    <text evidence="2">Belongs to the GmhB family.</text>
</comment>
<dbReference type="PANTHER" id="PTHR42891">
    <property type="entry name" value="D-GLYCERO-BETA-D-MANNO-HEPTOSE-1,7-BISPHOSPHATE 7-PHOSPHATASE"/>
    <property type="match status" value="1"/>
</dbReference>
<evidence type="ECO:0000256" key="2">
    <source>
        <dbReference type="ARBA" id="ARBA00005628"/>
    </source>
</evidence>
<name>A0A930GYN2_9FIRM</name>
<dbReference type="InterPro" id="IPR036412">
    <property type="entry name" value="HAD-like_sf"/>
</dbReference>
<dbReference type="PANTHER" id="PTHR42891:SF1">
    <property type="entry name" value="D-GLYCERO-BETA-D-MANNO-HEPTOSE-1,7-BISPHOSPHATE 7-PHOSPHATASE"/>
    <property type="match status" value="1"/>
</dbReference>
<organism evidence="9 10">
    <name type="scientific">Oribacterium sinus</name>
    <dbReference type="NCBI Taxonomy" id="237576"/>
    <lineage>
        <taxon>Bacteria</taxon>
        <taxon>Bacillati</taxon>
        <taxon>Bacillota</taxon>
        <taxon>Clostridia</taxon>
        <taxon>Lachnospirales</taxon>
        <taxon>Lachnospiraceae</taxon>
        <taxon>Oribacterium</taxon>
    </lineage>
</organism>
<dbReference type="Pfam" id="PF13242">
    <property type="entry name" value="Hydrolase_like"/>
    <property type="match status" value="1"/>
</dbReference>
<evidence type="ECO:0000256" key="5">
    <source>
        <dbReference type="ARBA" id="ARBA00022801"/>
    </source>
</evidence>
<dbReference type="InterPro" id="IPR004446">
    <property type="entry name" value="Heptose_bisP_phosphatase"/>
</dbReference>
<dbReference type="GO" id="GO:0046872">
    <property type="term" value="F:metal ion binding"/>
    <property type="evidence" value="ECO:0007669"/>
    <property type="project" value="UniProtKB-KW"/>
</dbReference>
<dbReference type="GO" id="GO:0005975">
    <property type="term" value="P:carbohydrate metabolic process"/>
    <property type="evidence" value="ECO:0007669"/>
    <property type="project" value="InterPro"/>
</dbReference>
<dbReference type="NCBIfam" id="TIGR01662">
    <property type="entry name" value="HAD-SF-IIIA"/>
    <property type="match status" value="1"/>
</dbReference>
<evidence type="ECO:0000256" key="8">
    <source>
        <dbReference type="SAM" id="MobiDB-lite"/>
    </source>
</evidence>
<dbReference type="InterPro" id="IPR006549">
    <property type="entry name" value="HAD-SF_hydro_IIIA"/>
</dbReference>
<keyword evidence="4" id="KW-0479">Metal-binding</keyword>
<proteinExistence type="inferred from homology"/>
<sequence>MKKNIEEQRENAPHSSNEKHNVNGHGKLQVHENLKSNAKGKVQSIKKTIFLDRDGTINEEVSYLHKVEDFRFLPHVLEGLSILSKAGFQLVVVTNQAGIGRGYYGEKDAEALHLFLREELKKRDIFLEGIYYCPHHPKGIGEYQRECDCRKPNPGMLYQAEWDLLQGNEAKTPIQSPYCLSREEREALEQEHRQAERKAWLSHSYMIGDKALDCEAGENFGVQPILLATGYGAEEKRKIEEAGKPCPPFFENLEEAARWIVERELYSLHSAL</sequence>
<dbReference type="Gene3D" id="3.40.50.1000">
    <property type="entry name" value="HAD superfamily/HAD-like"/>
    <property type="match status" value="1"/>
</dbReference>
<evidence type="ECO:0000256" key="3">
    <source>
        <dbReference type="ARBA" id="ARBA00022490"/>
    </source>
</evidence>
<dbReference type="CDD" id="cd07503">
    <property type="entry name" value="HAD_HisB-N"/>
    <property type="match status" value="1"/>
</dbReference>
<gene>
    <name evidence="9" type="ORF">HXM90_06630</name>
</gene>
<keyword evidence="3" id="KW-0963">Cytoplasm</keyword>
<keyword evidence="5 9" id="KW-0378">Hydrolase</keyword>
<dbReference type="Proteomes" id="UP000775770">
    <property type="component" value="Unassembled WGS sequence"/>
</dbReference>
<comment type="subcellular location">
    <subcellularLocation>
        <location evidence="1">Cytoplasm</location>
    </subcellularLocation>
</comment>
<evidence type="ECO:0000313" key="9">
    <source>
        <dbReference type="EMBL" id="MBF1273076.1"/>
    </source>
</evidence>
<dbReference type="GO" id="GO:0005737">
    <property type="term" value="C:cytoplasm"/>
    <property type="evidence" value="ECO:0007669"/>
    <property type="project" value="UniProtKB-SubCell"/>
</dbReference>
<dbReference type="InterPro" id="IPR006543">
    <property type="entry name" value="Histidinol-phos"/>
</dbReference>
<accession>A0A930GYN2</accession>
<protein>
    <recommendedName>
        <fullName evidence="7">D,D-heptose 1,7-bisphosphate phosphatase</fullName>
    </recommendedName>
</protein>
<dbReference type="AlphaFoldDB" id="A0A930GYN2"/>
<evidence type="ECO:0000256" key="6">
    <source>
        <dbReference type="ARBA" id="ARBA00023277"/>
    </source>
</evidence>
<evidence type="ECO:0000313" key="10">
    <source>
        <dbReference type="Proteomes" id="UP000775770"/>
    </source>
</evidence>